<dbReference type="RefSeq" id="WP_186917670.1">
    <property type="nucleotide sequence ID" value="NZ_JACOFZ010000009.1"/>
</dbReference>
<keyword evidence="8 10" id="KW-0472">Membrane</keyword>
<evidence type="ECO:0000313" key="12">
    <source>
        <dbReference type="EMBL" id="MBC3883053.1"/>
    </source>
</evidence>
<keyword evidence="9" id="KW-0627">Porphyrin biosynthesis</keyword>
<dbReference type="NCBIfam" id="TIGR00540">
    <property type="entry name" value="TPR_hemY_coli"/>
    <property type="match status" value="1"/>
</dbReference>
<dbReference type="GO" id="GO:0005886">
    <property type="term" value="C:plasma membrane"/>
    <property type="evidence" value="ECO:0007669"/>
    <property type="project" value="UniProtKB-SubCell"/>
</dbReference>
<evidence type="ECO:0000256" key="1">
    <source>
        <dbReference type="ARBA" id="ARBA00002962"/>
    </source>
</evidence>
<dbReference type="SUPFAM" id="SSF48452">
    <property type="entry name" value="TPR-like"/>
    <property type="match status" value="1"/>
</dbReference>
<evidence type="ECO:0000256" key="4">
    <source>
        <dbReference type="ARBA" id="ARBA00022475"/>
    </source>
</evidence>
<dbReference type="EMBL" id="JACOFZ010000009">
    <property type="protein sequence ID" value="MBC3883053.1"/>
    <property type="molecule type" value="Genomic_DNA"/>
</dbReference>
<evidence type="ECO:0000256" key="6">
    <source>
        <dbReference type="ARBA" id="ARBA00022692"/>
    </source>
</evidence>
<sequence length="398" mass="45248">MRIFIRILILFALAAGIAIGGRFNPGNVVFFYPPTRIDMSLNVFLVLLGILFFILYFLVRTFVVTMDMPAKVAEYRQAKRERESNKALREALKALFEGRFGHAEKSALKAVDLPDNAALSALIGARAAHHMTQFERRNAWFARIEDDSAYKTARLVTMTELFVDEHKADQALDAVRELNARGKRHIQVLRWALKANQQAKQWAEVVKLVRTLEKNHAIHPALAGRLREMAYEALLKEHGHDPESLRRVWNEVPAAERKNRYIALTAAAAFTKCQLTEDARSIVEKSLIEEWDNRLLRVYREASAPEGSAALRSQIENCETWLNDHPKNAELELTLGVLCFNQKLWGKAQVHMEDALAHSQEPRTIRESNLSLARLHETIGQEAAAAKYYRQCAIATTL</sequence>
<evidence type="ECO:0000256" key="3">
    <source>
        <dbReference type="ARBA" id="ARBA00004744"/>
    </source>
</evidence>
<evidence type="ECO:0000256" key="8">
    <source>
        <dbReference type="ARBA" id="ARBA00023136"/>
    </source>
</evidence>
<feature type="transmembrane region" description="Helical" evidence="10">
    <location>
        <begin position="39"/>
        <end position="59"/>
    </location>
</feature>
<gene>
    <name evidence="12" type="ORF">H8K36_16790</name>
</gene>
<dbReference type="Pfam" id="PF07219">
    <property type="entry name" value="HemY_N"/>
    <property type="match status" value="1"/>
</dbReference>
<proteinExistence type="predicted"/>
<evidence type="ECO:0000256" key="10">
    <source>
        <dbReference type="SAM" id="Phobius"/>
    </source>
</evidence>
<evidence type="ECO:0000256" key="9">
    <source>
        <dbReference type="ARBA" id="ARBA00023244"/>
    </source>
</evidence>
<dbReference type="InterPro" id="IPR011990">
    <property type="entry name" value="TPR-like_helical_dom_sf"/>
</dbReference>
<name>A0A923KQL0_9BURK</name>
<comment type="subcellular location">
    <subcellularLocation>
        <location evidence="2">Cell inner membrane</location>
        <topology evidence="2">Multi-pass membrane protein</topology>
    </subcellularLocation>
</comment>
<keyword evidence="7 10" id="KW-1133">Transmembrane helix</keyword>
<keyword evidence="13" id="KW-1185">Reference proteome</keyword>
<feature type="domain" description="HemY N-terminal" evidence="11">
    <location>
        <begin position="26"/>
        <end position="131"/>
    </location>
</feature>
<evidence type="ECO:0000256" key="7">
    <source>
        <dbReference type="ARBA" id="ARBA00022989"/>
    </source>
</evidence>
<comment type="caution">
    <text evidence="12">The sequence shown here is derived from an EMBL/GenBank/DDBJ whole genome shotgun (WGS) entry which is preliminary data.</text>
</comment>
<keyword evidence="5" id="KW-0997">Cell inner membrane</keyword>
<dbReference type="InterPro" id="IPR005254">
    <property type="entry name" value="Heme_biosyn_assoc_TPR_pro"/>
</dbReference>
<dbReference type="Proteomes" id="UP000627446">
    <property type="component" value="Unassembled WGS sequence"/>
</dbReference>
<protein>
    <submittedName>
        <fullName evidence="12">Heme biosynthesis protein HemY</fullName>
    </submittedName>
</protein>
<evidence type="ECO:0000256" key="2">
    <source>
        <dbReference type="ARBA" id="ARBA00004429"/>
    </source>
</evidence>
<organism evidence="12 13">
    <name type="scientific">Undibacterium nitidum</name>
    <dbReference type="NCBI Taxonomy" id="2762298"/>
    <lineage>
        <taxon>Bacteria</taxon>
        <taxon>Pseudomonadati</taxon>
        <taxon>Pseudomonadota</taxon>
        <taxon>Betaproteobacteria</taxon>
        <taxon>Burkholderiales</taxon>
        <taxon>Oxalobacteraceae</taxon>
        <taxon>Undibacterium</taxon>
    </lineage>
</organism>
<reference evidence="12" key="1">
    <citation type="submission" date="2020-08" db="EMBL/GenBank/DDBJ databases">
        <title>Novel species isolated from subtropical streams in China.</title>
        <authorList>
            <person name="Lu H."/>
        </authorList>
    </citation>
    <scope>NUCLEOTIDE SEQUENCE</scope>
    <source>
        <strain evidence="12">LX22W</strain>
    </source>
</reference>
<keyword evidence="6 10" id="KW-0812">Transmembrane</keyword>
<dbReference type="InterPro" id="IPR010817">
    <property type="entry name" value="HemY_N"/>
</dbReference>
<dbReference type="AlphaFoldDB" id="A0A923KQL0"/>
<dbReference type="Gene3D" id="1.25.40.10">
    <property type="entry name" value="Tetratricopeptide repeat domain"/>
    <property type="match status" value="1"/>
</dbReference>
<evidence type="ECO:0000256" key="5">
    <source>
        <dbReference type="ARBA" id="ARBA00022519"/>
    </source>
</evidence>
<dbReference type="GO" id="GO:0006779">
    <property type="term" value="P:porphyrin-containing compound biosynthetic process"/>
    <property type="evidence" value="ECO:0007669"/>
    <property type="project" value="UniProtKB-KW"/>
</dbReference>
<comment type="pathway">
    <text evidence="3">Porphyrin-containing compound metabolism; protoheme biosynthesis.</text>
</comment>
<accession>A0A923KQL0</accession>
<comment type="function">
    <text evidence="1">Involved in a late step of protoheme IX synthesis.</text>
</comment>
<evidence type="ECO:0000313" key="13">
    <source>
        <dbReference type="Proteomes" id="UP000627446"/>
    </source>
</evidence>
<keyword evidence="4" id="KW-1003">Cell membrane</keyword>
<evidence type="ECO:0000259" key="11">
    <source>
        <dbReference type="Pfam" id="PF07219"/>
    </source>
</evidence>
<dbReference type="GO" id="GO:0042168">
    <property type="term" value="P:heme metabolic process"/>
    <property type="evidence" value="ECO:0007669"/>
    <property type="project" value="InterPro"/>
</dbReference>